<protein>
    <recommendedName>
        <fullName evidence="3">Lactosylceramide</fullName>
    </recommendedName>
</protein>
<sequence>MVCDIVKHPKSRQQQLIVAIAISVVMFVLLWDRKGSSFDDEPFQANGTENPQMLEQISPICYCVSNRTEWCSSQSWQRGTNQNVIAYTIFGNVTERYYSLLTNISSTAQKFYPGWIVRIYHNFRNQSEEAHRQLCNVYCQFRNVDLCSVPQLIERIRNTTKNNQLEPIEAGLLERLNLRMFRYLVAFDPNVDIFISRDVDSIISAGQDQVKNPDQVTLRNIVWPSAQYDAMVHDSYHCQNSVFMAKTLPMRVYPFPTQRRDGYFIGGVGQQKISAKCPEACRPPDHKDWEYC</sequence>
<comment type="caution">
    <text evidence="1">The sequence shown here is derived from an EMBL/GenBank/DDBJ whole genome shotgun (WGS) entry which is preliminary data.</text>
</comment>
<name>A0ABR0AK04_9CRUS</name>
<gene>
    <name evidence="1" type="ORF">OUZ56_014462</name>
</gene>
<keyword evidence="2" id="KW-1185">Reference proteome</keyword>
<evidence type="ECO:0008006" key="3">
    <source>
        <dbReference type="Google" id="ProtNLM"/>
    </source>
</evidence>
<accession>A0ABR0AK04</accession>
<dbReference type="Proteomes" id="UP001234178">
    <property type="component" value="Unassembled WGS sequence"/>
</dbReference>
<reference evidence="1 2" key="1">
    <citation type="journal article" date="2023" name="Nucleic Acids Res.">
        <title>The hologenome of Daphnia magna reveals possible DNA methylation and microbiome-mediated evolution of the host genome.</title>
        <authorList>
            <person name="Chaturvedi A."/>
            <person name="Li X."/>
            <person name="Dhandapani V."/>
            <person name="Marshall H."/>
            <person name="Kissane S."/>
            <person name="Cuenca-Cambronero M."/>
            <person name="Asole G."/>
            <person name="Calvet F."/>
            <person name="Ruiz-Romero M."/>
            <person name="Marangio P."/>
            <person name="Guigo R."/>
            <person name="Rago D."/>
            <person name="Mirbahai L."/>
            <person name="Eastwood N."/>
            <person name="Colbourne J.K."/>
            <person name="Zhou J."/>
            <person name="Mallon E."/>
            <person name="Orsini L."/>
        </authorList>
    </citation>
    <scope>NUCLEOTIDE SEQUENCE [LARGE SCALE GENOMIC DNA]</scope>
    <source>
        <strain evidence="1">LRV0_1</strain>
    </source>
</reference>
<proteinExistence type="predicted"/>
<dbReference type="EMBL" id="JAOYFB010000038">
    <property type="protein sequence ID" value="KAK4025389.1"/>
    <property type="molecule type" value="Genomic_DNA"/>
</dbReference>
<evidence type="ECO:0000313" key="1">
    <source>
        <dbReference type="EMBL" id="KAK4025389.1"/>
    </source>
</evidence>
<organism evidence="1 2">
    <name type="scientific">Daphnia magna</name>
    <dbReference type="NCBI Taxonomy" id="35525"/>
    <lineage>
        <taxon>Eukaryota</taxon>
        <taxon>Metazoa</taxon>
        <taxon>Ecdysozoa</taxon>
        <taxon>Arthropoda</taxon>
        <taxon>Crustacea</taxon>
        <taxon>Branchiopoda</taxon>
        <taxon>Diplostraca</taxon>
        <taxon>Cladocera</taxon>
        <taxon>Anomopoda</taxon>
        <taxon>Daphniidae</taxon>
        <taxon>Daphnia</taxon>
    </lineage>
</organism>
<evidence type="ECO:0000313" key="2">
    <source>
        <dbReference type="Proteomes" id="UP001234178"/>
    </source>
</evidence>